<feature type="transmembrane region" description="Helical" evidence="9">
    <location>
        <begin position="242"/>
        <end position="262"/>
    </location>
</feature>
<feature type="domain" description="G-protein coupled receptors family 1 profile" evidence="10">
    <location>
        <begin position="44"/>
        <end position="293"/>
    </location>
</feature>
<evidence type="ECO:0000313" key="11">
    <source>
        <dbReference type="EnsemblMetazoa" id="G15129.1:cds"/>
    </source>
</evidence>
<dbReference type="PANTHER" id="PTHR24247">
    <property type="entry name" value="5-HYDROXYTRYPTAMINE RECEPTOR"/>
    <property type="match status" value="1"/>
</dbReference>
<accession>A0A8W8INE4</accession>
<evidence type="ECO:0000256" key="7">
    <source>
        <dbReference type="ARBA" id="ARBA00023170"/>
    </source>
</evidence>
<keyword evidence="8" id="KW-0807">Transducer</keyword>
<keyword evidence="4 9" id="KW-1133">Transmembrane helix</keyword>
<keyword evidence="7" id="KW-0675">Receptor</keyword>
<dbReference type="InterPro" id="IPR017452">
    <property type="entry name" value="GPCR_Rhodpsn_7TM"/>
</dbReference>
<evidence type="ECO:0000256" key="6">
    <source>
        <dbReference type="ARBA" id="ARBA00023136"/>
    </source>
</evidence>
<dbReference type="PRINTS" id="PR00237">
    <property type="entry name" value="GPCRRHODOPSN"/>
</dbReference>
<dbReference type="GO" id="GO:0030425">
    <property type="term" value="C:dendrite"/>
    <property type="evidence" value="ECO:0007669"/>
    <property type="project" value="TreeGrafter"/>
</dbReference>
<dbReference type="GO" id="GO:0004993">
    <property type="term" value="F:G protein-coupled serotonin receptor activity"/>
    <property type="evidence" value="ECO:0007669"/>
    <property type="project" value="TreeGrafter"/>
</dbReference>
<dbReference type="EnsemblMetazoa" id="G15129.1">
    <property type="protein sequence ID" value="G15129.1:cds"/>
    <property type="gene ID" value="G15129"/>
</dbReference>
<dbReference type="InterPro" id="IPR000276">
    <property type="entry name" value="GPCR_Rhodpsn"/>
</dbReference>
<dbReference type="GO" id="GO:0051378">
    <property type="term" value="F:serotonin binding"/>
    <property type="evidence" value="ECO:0007669"/>
    <property type="project" value="TreeGrafter"/>
</dbReference>
<keyword evidence="6 9" id="KW-0472">Membrane</keyword>
<evidence type="ECO:0000256" key="5">
    <source>
        <dbReference type="ARBA" id="ARBA00023040"/>
    </source>
</evidence>
<dbReference type="OrthoDB" id="5959645at2759"/>
<dbReference type="Pfam" id="PF00001">
    <property type="entry name" value="7tm_1"/>
    <property type="match status" value="1"/>
</dbReference>
<dbReference type="GO" id="GO:0005886">
    <property type="term" value="C:plasma membrane"/>
    <property type="evidence" value="ECO:0007669"/>
    <property type="project" value="UniProtKB-SubCell"/>
</dbReference>
<feature type="transmembrane region" description="Helical" evidence="9">
    <location>
        <begin position="181"/>
        <end position="206"/>
    </location>
</feature>
<dbReference type="Gene3D" id="1.20.1070.10">
    <property type="entry name" value="Rhodopsin 7-helix transmembrane proteins"/>
    <property type="match status" value="1"/>
</dbReference>
<dbReference type="GO" id="GO:0045202">
    <property type="term" value="C:synapse"/>
    <property type="evidence" value="ECO:0007669"/>
    <property type="project" value="GOC"/>
</dbReference>
<dbReference type="GO" id="GO:0007187">
    <property type="term" value="P:G protein-coupled receptor signaling pathway, coupled to cyclic nucleotide second messenger"/>
    <property type="evidence" value="ECO:0007669"/>
    <property type="project" value="TreeGrafter"/>
</dbReference>
<feature type="transmembrane region" description="Helical" evidence="9">
    <location>
        <begin position="274"/>
        <end position="294"/>
    </location>
</feature>
<name>A0A8W8INE4_MAGGI</name>
<reference evidence="11" key="1">
    <citation type="submission" date="2022-08" db="UniProtKB">
        <authorList>
            <consortium name="EnsemblMetazoa"/>
        </authorList>
    </citation>
    <scope>IDENTIFICATION</scope>
    <source>
        <strain evidence="11">05x7-T-G4-1.051#20</strain>
    </source>
</reference>
<keyword evidence="2" id="KW-1003">Cell membrane</keyword>
<protein>
    <recommendedName>
        <fullName evidence="10">G-protein coupled receptors family 1 profile domain-containing protein</fullName>
    </recommendedName>
</protein>
<evidence type="ECO:0000256" key="2">
    <source>
        <dbReference type="ARBA" id="ARBA00022475"/>
    </source>
</evidence>
<dbReference type="OMA" id="TYFRIMS"/>
<dbReference type="AlphaFoldDB" id="A0A8W8INE4"/>
<evidence type="ECO:0000256" key="4">
    <source>
        <dbReference type="ARBA" id="ARBA00022989"/>
    </source>
</evidence>
<dbReference type="GO" id="GO:0007198">
    <property type="term" value="P:adenylate cyclase-inhibiting serotonin receptor signaling pathway"/>
    <property type="evidence" value="ECO:0007669"/>
    <property type="project" value="TreeGrafter"/>
</dbReference>
<feature type="transmembrane region" description="Helical" evidence="9">
    <location>
        <begin position="103"/>
        <end position="124"/>
    </location>
</feature>
<sequence>MENATLNHSQTHVKCKEHEIIGSRTWRILCTIILFIIVILTVYGNIMLIVKAVKRKQFHRKIYVFVVSLAVADGCVGLLVMTPSIVHGLLGVALVRETMADRALFMLDCLFTTSSVLHFTCMNIDRFVAVSKPFTYFRIMSRKVVVVLICLCWLVSFSLSLTIIFVTEENKCENLFIVKGLAAVLGSLIAFYLPLSLNIFASVNIYRKVSNRKKEMFNHIGENYSGDSQRGRKLETRVTKTLIVLQSAFIAFTTPFFVLMVLENTFGFQNSKRTWFFISWLGYCNSTINPYLFYFMNKRLKNTEESGHSNLTVDTNKLRCSN</sequence>
<evidence type="ECO:0000256" key="8">
    <source>
        <dbReference type="ARBA" id="ARBA00023224"/>
    </source>
</evidence>
<dbReference type="GO" id="GO:0030594">
    <property type="term" value="F:neurotransmitter receptor activity"/>
    <property type="evidence" value="ECO:0007669"/>
    <property type="project" value="TreeGrafter"/>
</dbReference>
<feature type="transmembrane region" description="Helical" evidence="9">
    <location>
        <begin position="26"/>
        <end position="50"/>
    </location>
</feature>
<dbReference type="PANTHER" id="PTHR24247:SF241">
    <property type="entry name" value="5-HYDROXYTRYPTAMINE RECEPTOR 2A-RELATED"/>
    <property type="match status" value="1"/>
</dbReference>
<evidence type="ECO:0000256" key="3">
    <source>
        <dbReference type="ARBA" id="ARBA00022692"/>
    </source>
</evidence>
<dbReference type="PROSITE" id="PS50262">
    <property type="entry name" value="G_PROTEIN_RECEP_F1_2"/>
    <property type="match status" value="1"/>
</dbReference>
<evidence type="ECO:0000259" key="10">
    <source>
        <dbReference type="PROSITE" id="PS50262"/>
    </source>
</evidence>
<evidence type="ECO:0000256" key="1">
    <source>
        <dbReference type="ARBA" id="ARBA00004651"/>
    </source>
</evidence>
<dbReference type="GO" id="GO:0007268">
    <property type="term" value="P:chemical synaptic transmission"/>
    <property type="evidence" value="ECO:0007669"/>
    <property type="project" value="TreeGrafter"/>
</dbReference>
<comment type="subcellular location">
    <subcellularLocation>
        <location evidence="1">Cell membrane</location>
        <topology evidence="1">Multi-pass membrane protein</topology>
    </subcellularLocation>
</comment>
<dbReference type="Proteomes" id="UP000005408">
    <property type="component" value="Unassembled WGS sequence"/>
</dbReference>
<dbReference type="SUPFAM" id="SSF81321">
    <property type="entry name" value="Family A G protein-coupled receptor-like"/>
    <property type="match status" value="1"/>
</dbReference>
<feature type="transmembrane region" description="Helical" evidence="9">
    <location>
        <begin position="144"/>
        <end position="166"/>
    </location>
</feature>
<keyword evidence="5" id="KW-0297">G-protein coupled receptor</keyword>
<evidence type="ECO:0000313" key="12">
    <source>
        <dbReference type="Proteomes" id="UP000005408"/>
    </source>
</evidence>
<feature type="transmembrane region" description="Helical" evidence="9">
    <location>
        <begin position="62"/>
        <end position="83"/>
    </location>
</feature>
<evidence type="ECO:0000256" key="9">
    <source>
        <dbReference type="SAM" id="Phobius"/>
    </source>
</evidence>
<keyword evidence="12" id="KW-1185">Reference proteome</keyword>
<keyword evidence="3 9" id="KW-0812">Transmembrane</keyword>
<organism evidence="11 12">
    <name type="scientific">Magallana gigas</name>
    <name type="common">Pacific oyster</name>
    <name type="synonym">Crassostrea gigas</name>
    <dbReference type="NCBI Taxonomy" id="29159"/>
    <lineage>
        <taxon>Eukaryota</taxon>
        <taxon>Metazoa</taxon>
        <taxon>Spiralia</taxon>
        <taxon>Lophotrochozoa</taxon>
        <taxon>Mollusca</taxon>
        <taxon>Bivalvia</taxon>
        <taxon>Autobranchia</taxon>
        <taxon>Pteriomorphia</taxon>
        <taxon>Ostreida</taxon>
        <taxon>Ostreoidea</taxon>
        <taxon>Ostreidae</taxon>
        <taxon>Magallana</taxon>
    </lineage>
</organism>
<proteinExistence type="predicted"/>